<evidence type="ECO:0008006" key="3">
    <source>
        <dbReference type="Google" id="ProtNLM"/>
    </source>
</evidence>
<reference evidence="1 2" key="1">
    <citation type="submission" date="2020-08" db="EMBL/GenBank/DDBJ databases">
        <title>Sequencing the genomes of 1000 actinobacteria strains.</title>
        <authorList>
            <person name="Klenk H.-P."/>
        </authorList>
    </citation>
    <scope>NUCLEOTIDE SEQUENCE [LARGE SCALE GENOMIC DNA]</scope>
    <source>
        <strain evidence="1 2">DSM 45913</strain>
    </source>
</reference>
<proteinExistence type="predicted"/>
<organism evidence="1 2">
    <name type="scientific">Nonomuraea muscovyensis</name>
    <dbReference type="NCBI Taxonomy" id="1124761"/>
    <lineage>
        <taxon>Bacteria</taxon>
        <taxon>Bacillati</taxon>
        <taxon>Actinomycetota</taxon>
        <taxon>Actinomycetes</taxon>
        <taxon>Streptosporangiales</taxon>
        <taxon>Streptosporangiaceae</taxon>
        <taxon>Nonomuraea</taxon>
    </lineage>
</organism>
<sequence length="101" mass="10904">MSEKFDGIQVAFGSRGRTAQDLAEVADRLERAVALALPGVARCVGTRDELSEEFDTECTGLTEQMGQHFESIATHLRGMAAKHVASEHTYVRTEHANGAAS</sequence>
<evidence type="ECO:0000313" key="2">
    <source>
        <dbReference type="Proteomes" id="UP000583800"/>
    </source>
</evidence>
<comment type="caution">
    <text evidence="1">The sequence shown here is derived from an EMBL/GenBank/DDBJ whole genome shotgun (WGS) entry which is preliminary data.</text>
</comment>
<gene>
    <name evidence="1" type="ORF">FHU36_001296</name>
</gene>
<evidence type="ECO:0000313" key="1">
    <source>
        <dbReference type="EMBL" id="MBB6344787.1"/>
    </source>
</evidence>
<dbReference type="RefSeq" id="WP_185082855.1">
    <property type="nucleotide sequence ID" value="NZ_JACHJB010000001.1"/>
</dbReference>
<dbReference type="EMBL" id="JACHJB010000001">
    <property type="protein sequence ID" value="MBB6344787.1"/>
    <property type="molecule type" value="Genomic_DNA"/>
</dbReference>
<protein>
    <recommendedName>
        <fullName evidence="3">ESX-1 secretion-associated protein</fullName>
    </recommendedName>
</protein>
<dbReference type="AlphaFoldDB" id="A0A7X0BXL7"/>
<accession>A0A7X0BXL7</accession>
<keyword evidence="2" id="KW-1185">Reference proteome</keyword>
<name>A0A7X0BXL7_9ACTN</name>
<dbReference type="Proteomes" id="UP000583800">
    <property type="component" value="Unassembled WGS sequence"/>
</dbReference>